<keyword evidence="1" id="KW-0732">Signal</keyword>
<dbReference type="InterPro" id="IPR036116">
    <property type="entry name" value="FN3_sf"/>
</dbReference>
<dbReference type="EMBL" id="JANQBD010000003">
    <property type="protein sequence ID" value="MCR8630865.1"/>
    <property type="molecule type" value="Genomic_DNA"/>
</dbReference>
<evidence type="ECO:0000313" key="3">
    <source>
        <dbReference type="EMBL" id="MCR8630865.1"/>
    </source>
</evidence>
<dbReference type="RefSeq" id="WP_258212462.1">
    <property type="nucleotide sequence ID" value="NZ_JANQBD010000003.1"/>
</dbReference>
<dbReference type="SUPFAM" id="SSF49265">
    <property type="entry name" value="Fibronectin type III"/>
    <property type="match status" value="1"/>
</dbReference>
<keyword evidence="4" id="KW-1185">Reference proteome</keyword>
<accession>A0ABT1YCD8</accession>
<proteinExistence type="predicted"/>
<dbReference type="InterPro" id="IPR003961">
    <property type="entry name" value="FN3_dom"/>
</dbReference>
<feature type="domain" description="Fibronectin type-III" evidence="2">
    <location>
        <begin position="180"/>
        <end position="272"/>
    </location>
</feature>
<evidence type="ECO:0000259" key="2">
    <source>
        <dbReference type="PROSITE" id="PS50853"/>
    </source>
</evidence>
<reference evidence="3 4" key="1">
    <citation type="submission" date="2022-08" db="EMBL/GenBank/DDBJ databases">
        <title>Paenibacillus endoradicis sp. nov., Paenibacillus radicibacter sp. nov and Paenibacillus pararadicis sp. nov., three cold-adapted plant growth-promoting bacteria isolated from root of Larix gmelinii in Great Khingan.</title>
        <authorList>
            <person name="Xue H."/>
        </authorList>
    </citation>
    <scope>NUCLEOTIDE SEQUENCE [LARGE SCALE GENOMIC DNA]</scope>
    <source>
        <strain evidence="3 4">N5-1-1-5</strain>
    </source>
</reference>
<dbReference type="InterPro" id="IPR008979">
    <property type="entry name" value="Galactose-bd-like_sf"/>
</dbReference>
<dbReference type="PROSITE" id="PS50853">
    <property type="entry name" value="FN3"/>
    <property type="match status" value="1"/>
</dbReference>
<feature type="signal peptide" evidence="1">
    <location>
        <begin position="1"/>
        <end position="28"/>
    </location>
</feature>
<dbReference type="InterPro" id="IPR013783">
    <property type="entry name" value="Ig-like_fold"/>
</dbReference>
<comment type="caution">
    <text evidence="3">The sequence shown here is derived from an EMBL/GenBank/DDBJ whole genome shotgun (WGS) entry which is preliminary data.</text>
</comment>
<protein>
    <recommendedName>
        <fullName evidence="2">Fibronectin type-III domain-containing protein</fullName>
    </recommendedName>
</protein>
<evidence type="ECO:0000256" key="1">
    <source>
        <dbReference type="SAM" id="SignalP"/>
    </source>
</evidence>
<organism evidence="3 4">
    <name type="scientific">Paenibacillus radicis</name>
    <name type="common">ex Xue et al. 2023</name>
    <dbReference type="NCBI Taxonomy" id="2972489"/>
    <lineage>
        <taxon>Bacteria</taxon>
        <taxon>Bacillati</taxon>
        <taxon>Bacillota</taxon>
        <taxon>Bacilli</taxon>
        <taxon>Bacillales</taxon>
        <taxon>Paenibacillaceae</taxon>
        <taxon>Paenibacillus</taxon>
    </lineage>
</organism>
<feature type="chain" id="PRO_5046467531" description="Fibronectin type-III domain-containing protein" evidence="1">
    <location>
        <begin position="29"/>
        <end position="351"/>
    </location>
</feature>
<dbReference type="Proteomes" id="UP001300012">
    <property type="component" value="Unassembled WGS sequence"/>
</dbReference>
<dbReference type="Gene3D" id="2.60.120.260">
    <property type="entry name" value="Galactose-binding domain-like"/>
    <property type="match status" value="1"/>
</dbReference>
<dbReference type="CDD" id="cd00063">
    <property type="entry name" value="FN3"/>
    <property type="match status" value="1"/>
</dbReference>
<dbReference type="Gene3D" id="2.60.40.10">
    <property type="entry name" value="Immunoglobulins"/>
    <property type="match status" value="1"/>
</dbReference>
<gene>
    <name evidence="3" type="ORF">NV381_06570</name>
</gene>
<sequence>MYSYIKKLTFLILSIFIIGLSLSSISFADEPALQDLANDPTKASASSQHKDRAASRAFDNLNTHYFVDAWEAEGKTGWLKYDFGKGNEKVVKQYSITASNFPTSSPKSWSFEGSNDNQNWIVLNSLSNQSMFEMFEKRIYAISNEDMYQFYRINVTENHSDGWMIIGEVELLGDVESQIPPIELIATPSDSRVSLNWSGFKNASSYNIERSTSVSGPYTIIATNIAGLTYVDTAVTNGTTYYYVVTAQNTAGESSKSNEASATPQGTVTPPSSNKALLVITLVSGLEKEYDLPMSEVNNFITWYNGRAAGTGSEVFTINKSFNKANFLTRKDYIAFDKVETFEVNEYTSTP</sequence>
<name>A0ABT1YCD8_9BACL</name>
<evidence type="ECO:0000313" key="4">
    <source>
        <dbReference type="Proteomes" id="UP001300012"/>
    </source>
</evidence>
<dbReference type="SUPFAM" id="SSF49785">
    <property type="entry name" value="Galactose-binding domain-like"/>
    <property type="match status" value="1"/>
</dbReference>